<name>U1R863_9ACTO</name>
<evidence type="ECO:0000313" key="1">
    <source>
        <dbReference type="EMBL" id="ERH14707.1"/>
    </source>
</evidence>
<sequence>MNLFTLAKYLGHTSLLAGVSLYVSDLSPVFVLSLSQLPKPASTRPKNAQAPLGAINANSKNWPSVTPLPGFSAMGVE</sequence>
<dbReference type="Proteomes" id="UP000016481">
    <property type="component" value="Unassembled WGS sequence"/>
</dbReference>
<organism evidence="1 2">
    <name type="scientific">Actinomyces graevenitzii F0530</name>
    <dbReference type="NCBI Taxonomy" id="1321817"/>
    <lineage>
        <taxon>Bacteria</taxon>
        <taxon>Bacillati</taxon>
        <taxon>Actinomycetota</taxon>
        <taxon>Actinomycetes</taxon>
        <taxon>Actinomycetales</taxon>
        <taxon>Actinomycetaceae</taxon>
        <taxon>Actinomyces</taxon>
    </lineage>
</organism>
<accession>U1R863</accession>
<proteinExistence type="predicted"/>
<comment type="caution">
    <text evidence="1">The sequence shown here is derived from an EMBL/GenBank/DDBJ whole genome shotgun (WGS) entry which is preliminary data.</text>
</comment>
<gene>
    <name evidence="1" type="ORF">HMPREF1978_01623</name>
</gene>
<dbReference type="HOGENOM" id="CLU_2630122_0_0_11"/>
<protein>
    <submittedName>
        <fullName evidence="1">Uncharacterized protein</fullName>
    </submittedName>
</protein>
<dbReference type="AlphaFoldDB" id="U1R863"/>
<dbReference type="EMBL" id="AWSC01000063">
    <property type="protein sequence ID" value="ERH14707.1"/>
    <property type="molecule type" value="Genomic_DNA"/>
</dbReference>
<reference evidence="1 2" key="1">
    <citation type="submission" date="2013-08" db="EMBL/GenBank/DDBJ databases">
        <authorList>
            <person name="Weinstock G."/>
            <person name="Sodergren E."/>
            <person name="Wylie T."/>
            <person name="Fulton L."/>
            <person name="Fulton R."/>
            <person name="Fronick C."/>
            <person name="O'Laughlin M."/>
            <person name="Godfrey J."/>
            <person name="Miner T."/>
            <person name="Herter B."/>
            <person name="Appelbaum E."/>
            <person name="Cordes M."/>
            <person name="Lek S."/>
            <person name="Wollam A."/>
            <person name="Pepin K.H."/>
            <person name="Palsikar V.B."/>
            <person name="Mitreva M."/>
            <person name="Wilson R.K."/>
        </authorList>
    </citation>
    <scope>NUCLEOTIDE SEQUENCE [LARGE SCALE GENOMIC DNA]</scope>
    <source>
        <strain evidence="1 2">F0530</strain>
    </source>
</reference>
<evidence type="ECO:0000313" key="2">
    <source>
        <dbReference type="Proteomes" id="UP000016481"/>
    </source>
</evidence>